<dbReference type="eggNOG" id="COG0534">
    <property type="taxonomic scope" value="Bacteria"/>
</dbReference>
<feature type="transmembrane region" description="Helical" evidence="6">
    <location>
        <begin position="170"/>
        <end position="194"/>
    </location>
</feature>
<dbReference type="CDD" id="cd13143">
    <property type="entry name" value="MATE_MepA_like"/>
    <property type="match status" value="1"/>
</dbReference>
<dbReference type="PANTHER" id="PTHR43823:SF3">
    <property type="entry name" value="MULTIDRUG EXPORT PROTEIN MEPA"/>
    <property type="match status" value="1"/>
</dbReference>
<name>A0A090QJB2_9GAMM</name>
<feature type="transmembrane region" description="Helical" evidence="6">
    <location>
        <begin position="256"/>
        <end position="279"/>
    </location>
</feature>
<dbReference type="InterPro" id="IPR045070">
    <property type="entry name" value="MATE_MepA-like"/>
</dbReference>
<keyword evidence="4 6" id="KW-1133">Transmembrane helix</keyword>
<feature type="transmembrane region" description="Helical" evidence="6">
    <location>
        <begin position="214"/>
        <end position="235"/>
    </location>
</feature>
<dbReference type="EMBL" id="BBMN01000001">
    <property type="protein sequence ID" value="GAL03235.1"/>
    <property type="molecule type" value="Genomic_DNA"/>
</dbReference>
<feature type="transmembrane region" description="Helical" evidence="6">
    <location>
        <begin position="331"/>
        <end position="352"/>
    </location>
</feature>
<proteinExistence type="predicted"/>
<feature type="transmembrane region" description="Helical" evidence="6">
    <location>
        <begin position="35"/>
        <end position="56"/>
    </location>
</feature>
<feature type="transmembrane region" description="Helical" evidence="6">
    <location>
        <begin position="358"/>
        <end position="378"/>
    </location>
</feature>
<gene>
    <name evidence="7" type="ORF">JCM19237_6128</name>
</gene>
<feature type="transmembrane region" description="Helical" evidence="6">
    <location>
        <begin position="6"/>
        <end position="23"/>
    </location>
</feature>
<dbReference type="Proteomes" id="UP000029227">
    <property type="component" value="Unassembled WGS sequence"/>
</dbReference>
<organism evidence="7 8">
    <name type="scientific">Photobacterium aphoticum</name>
    <dbReference type="NCBI Taxonomy" id="754436"/>
    <lineage>
        <taxon>Bacteria</taxon>
        <taxon>Pseudomonadati</taxon>
        <taxon>Pseudomonadota</taxon>
        <taxon>Gammaproteobacteria</taxon>
        <taxon>Vibrionales</taxon>
        <taxon>Vibrionaceae</taxon>
        <taxon>Photobacterium</taxon>
    </lineage>
</organism>
<accession>A0A090QJB2</accession>
<feature type="transmembrane region" description="Helical" evidence="6">
    <location>
        <begin position="76"/>
        <end position="99"/>
    </location>
</feature>
<evidence type="ECO:0000313" key="8">
    <source>
        <dbReference type="Proteomes" id="UP000029227"/>
    </source>
</evidence>
<dbReference type="STRING" id="754436.JCM19237_6128"/>
<dbReference type="GO" id="GO:0042910">
    <property type="term" value="F:xenobiotic transmembrane transporter activity"/>
    <property type="evidence" value="ECO:0007669"/>
    <property type="project" value="InterPro"/>
</dbReference>
<keyword evidence="2" id="KW-1003">Cell membrane</keyword>
<feature type="transmembrane region" description="Helical" evidence="6">
    <location>
        <begin position="111"/>
        <end position="132"/>
    </location>
</feature>
<dbReference type="AlphaFoldDB" id="A0A090QJB2"/>
<keyword evidence="3 6" id="KW-0812">Transmembrane</keyword>
<protein>
    <submittedName>
        <fullName evidence="7">MATE family of MDR efflux pumps</fullName>
    </submittedName>
</protein>
<keyword evidence="5 6" id="KW-0472">Membrane</keyword>
<feature type="transmembrane region" description="Helical" evidence="6">
    <location>
        <begin position="138"/>
        <end position="158"/>
    </location>
</feature>
<evidence type="ECO:0000256" key="3">
    <source>
        <dbReference type="ARBA" id="ARBA00022692"/>
    </source>
</evidence>
<evidence type="ECO:0000256" key="1">
    <source>
        <dbReference type="ARBA" id="ARBA00004651"/>
    </source>
</evidence>
<dbReference type="InterPro" id="IPR002528">
    <property type="entry name" value="MATE_fam"/>
</dbReference>
<reference evidence="7 8" key="1">
    <citation type="journal article" date="2014" name="Genome Announc.">
        <title>Draft Genome Sequences of Two Vibrionaceae Species, Vibrio ponticus C121 and Photobacterium aphoticum C119, Isolated as Coral Reef Microbiota.</title>
        <authorList>
            <person name="Al-saari N."/>
            <person name="Meirelles P.M."/>
            <person name="Mino S."/>
            <person name="Suda W."/>
            <person name="Oshima K."/>
            <person name="Hattori M."/>
            <person name="Ohkuma M."/>
            <person name="Thompson F.L."/>
            <person name="Gomez-Gil B."/>
            <person name="Sawabe T."/>
            <person name="Sawabe T."/>
        </authorList>
    </citation>
    <scope>NUCLEOTIDE SEQUENCE [LARGE SCALE GENOMIC DNA]</scope>
    <source>
        <strain evidence="7 8">JCM 19237</strain>
    </source>
</reference>
<evidence type="ECO:0000256" key="4">
    <source>
        <dbReference type="ARBA" id="ARBA00022989"/>
    </source>
</evidence>
<evidence type="ECO:0000256" key="6">
    <source>
        <dbReference type="SAM" id="Phobius"/>
    </source>
</evidence>
<evidence type="ECO:0000313" key="7">
    <source>
        <dbReference type="EMBL" id="GAL03235.1"/>
    </source>
</evidence>
<feature type="transmembrane region" description="Helical" evidence="6">
    <location>
        <begin position="304"/>
        <end position="324"/>
    </location>
</feature>
<dbReference type="InterPro" id="IPR051327">
    <property type="entry name" value="MATE_MepA_subfamily"/>
</dbReference>
<comment type="caution">
    <text evidence="7">The sequence shown here is derived from an EMBL/GenBank/DDBJ whole genome shotgun (WGS) entry which is preliminary data.</text>
</comment>
<sequence>MIGVLAGLGLLVGMGAGSIISIFRGENQQVKAQQTLYTALGLIGIAGLLMMIFLNMLAPTLLIAQGATGNALEMGIAYIEVFSWGAVFTIAAGALPMLIRNDDSPNFSTGLMMAGAIINIVLDYLFIGHFGWALKGAAVATIIAQISITLVAVLYFFSRYSQLRLSVRNACFNVSIALKTVGLGTSSLLMYAYFSFMVALHNKLFMSYGSAVHVGAYAIVGYLVTMYYLLAEGISSGMQPPVSYYYGAKQGEKIRATLVLAAKIVAFTGLIAIAVLNIFPNTLVNLFSQNEPQLAAETINGIRLHLFAMFLDGLFALASVYFMAIDKGGKALAISLGNMLIQLPFLYFMPKLMGVDGIWLAVPLSNIALAFVVIPMVWMDINRRALMKPDHEMALAN</sequence>
<dbReference type="Pfam" id="PF01554">
    <property type="entry name" value="MatE"/>
    <property type="match status" value="2"/>
</dbReference>
<dbReference type="GO" id="GO:0015297">
    <property type="term" value="F:antiporter activity"/>
    <property type="evidence" value="ECO:0007669"/>
    <property type="project" value="InterPro"/>
</dbReference>
<evidence type="ECO:0000256" key="5">
    <source>
        <dbReference type="ARBA" id="ARBA00023136"/>
    </source>
</evidence>
<comment type="subcellular location">
    <subcellularLocation>
        <location evidence="1">Cell membrane</location>
        <topology evidence="1">Multi-pass membrane protein</topology>
    </subcellularLocation>
</comment>
<dbReference type="GO" id="GO:0005886">
    <property type="term" value="C:plasma membrane"/>
    <property type="evidence" value="ECO:0007669"/>
    <property type="project" value="UniProtKB-SubCell"/>
</dbReference>
<dbReference type="NCBIfam" id="NF007130">
    <property type="entry name" value="PRK09575.1"/>
    <property type="match status" value="1"/>
</dbReference>
<evidence type="ECO:0000256" key="2">
    <source>
        <dbReference type="ARBA" id="ARBA00022475"/>
    </source>
</evidence>
<dbReference type="PANTHER" id="PTHR43823">
    <property type="entry name" value="SPORULATION PROTEIN YKVU"/>
    <property type="match status" value="1"/>
</dbReference>